<organism evidence="3 4">
    <name type="scientific">Methanothrix harundinacea (strain 6Ac)</name>
    <name type="common">Methanosaeta harundinacea</name>
    <dbReference type="NCBI Taxonomy" id="1110509"/>
    <lineage>
        <taxon>Archaea</taxon>
        <taxon>Methanobacteriati</taxon>
        <taxon>Methanobacteriota</taxon>
        <taxon>Stenosarchaea group</taxon>
        <taxon>Methanomicrobia</taxon>
        <taxon>Methanotrichales</taxon>
        <taxon>Methanotrichaceae</taxon>
        <taxon>Methanothrix</taxon>
    </lineage>
</organism>
<feature type="region of interest" description="Disordered" evidence="1">
    <location>
        <begin position="446"/>
        <end position="475"/>
    </location>
</feature>
<dbReference type="Gene3D" id="2.60.40.10">
    <property type="entry name" value="Immunoglobulins"/>
    <property type="match status" value="2"/>
</dbReference>
<feature type="transmembrane region" description="Helical" evidence="2">
    <location>
        <begin position="478"/>
        <end position="496"/>
    </location>
</feature>
<dbReference type="GeneID" id="12511417"/>
<dbReference type="PANTHER" id="PTHR12861:SF3">
    <property type="entry name" value="TRANSLOCON-ASSOCIATED PROTEIN SUBUNIT BETA"/>
    <property type="match status" value="1"/>
</dbReference>
<evidence type="ECO:0000313" key="4">
    <source>
        <dbReference type="Proteomes" id="UP000005877"/>
    </source>
</evidence>
<name>G7WRD0_METH6</name>
<sequence length="500" mass="53962">MRALLAYLLLASMIGTAVEWGDRAEGELHWGEALSIGGYSLEVADFTPEERTPRMVMLHLRKGDELIATRALGPGESFSFDDVVMVRAEEVMMRDYLLDGSAEPRARVALILRAVPDLTVRVVPKEEAYRGGDRARLEVEVENVGMAAAEEVELEVAFGPGIPSARHSISSLAPGEVWDEDPSTREVEPLRVSFRGPPVAGPQELRVEARARYLDPEGGVHEAVGGTSLEIFGPLRVFKYAEEEVRFGEESYVHLSVSNTGPRPQEVVLTDSVGRDFLTGATLEWRMTVPPGESEGASYTVTAKRPGEGQALPPAEATYSVDGKGYRVRSMAPVVDVVGPLVEVEKRASTSRVGVGEEVTVTVTAKNAGNRRAKASLQETVPPWATLVGGETELSLLLLPGEEAAIVYNLSCPEPGSFTIPATTVCYRDDRGTACTLESSRLRITVEEEEEATAEEAPGREEGRDPPSAGPQTAPGSGGGFLWAVPALILMIFIAFDRYI</sequence>
<dbReference type="EMBL" id="CP003117">
    <property type="protein sequence ID" value="AET65591.1"/>
    <property type="molecule type" value="Genomic_DNA"/>
</dbReference>
<keyword evidence="4" id="KW-1185">Reference proteome</keyword>
<dbReference type="PATRIC" id="fig|1110509.7.peg.2479"/>
<proteinExistence type="predicted"/>
<dbReference type="PANTHER" id="PTHR12861">
    <property type="entry name" value="TRANSLOCON-ASSOCIATED PROTEIN, BETA SUBUNIT PRECURSOR TRAP-BETA SIGNAL SEQUENCE RECEPTOR BETA SUBUNIT"/>
    <property type="match status" value="1"/>
</dbReference>
<evidence type="ECO:0000256" key="1">
    <source>
        <dbReference type="SAM" id="MobiDB-lite"/>
    </source>
</evidence>
<dbReference type="KEGG" id="mhi:Mhar_2239"/>
<accession>G7WRD0</accession>
<evidence type="ECO:0000313" key="3">
    <source>
        <dbReference type="EMBL" id="AET65591.1"/>
    </source>
</evidence>
<keyword evidence="2" id="KW-1133">Transmembrane helix</keyword>
<dbReference type="AlphaFoldDB" id="G7WRD0"/>
<evidence type="ECO:0000256" key="2">
    <source>
        <dbReference type="SAM" id="Phobius"/>
    </source>
</evidence>
<dbReference type="Proteomes" id="UP000005877">
    <property type="component" value="Chromosome"/>
</dbReference>
<dbReference type="HOGENOM" id="CLU_544699_0_0_2"/>
<gene>
    <name evidence="3" type="ordered locus">Mhar_2239</name>
</gene>
<dbReference type="InterPro" id="IPR013783">
    <property type="entry name" value="Ig-like_fold"/>
</dbReference>
<protein>
    <submittedName>
        <fullName evidence="3">Uncharacterized protein</fullName>
    </submittedName>
</protein>
<dbReference type="STRING" id="1110509.Mhar_2239"/>
<reference evidence="3 4" key="1">
    <citation type="journal article" date="2012" name="PLoS ONE">
        <title>The genome characteristics and predicted function of methyl-group oxidation pathway in the obligate aceticlastic methanogens, Methanosaeta spp.</title>
        <authorList>
            <person name="Zhu J."/>
            <person name="Zheng H."/>
            <person name="Ai G."/>
            <person name="Zhang G."/>
            <person name="Liu D."/>
            <person name="Liu X."/>
            <person name="Dong X."/>
        </authorList>
    </citation>
    <scope>NUCLEOTIDE SEQUENCE [LARGE SCALE GENOMIC DNA]</scope>
    <source>
        <strain evidence="3 4">6Ac</strain>
    </source>
</reference>
<keyword evidence="2" id="KW-0472">Membrane</keyword>
<dbReference type="RefSeq" id="WP_014587767.1">
    <property type="nucleotide sequence ID" value="NC_017527.1"/>
</dbReference>
<keyword evidence="2" id="KW-0812">Transmembrane</keyword>